<dbReference type="PANTHER" id="PTHR18895:SF74">
    <property type="entry name" value="MTRF1L RELEASE FACTOR GLUTAMINE METHYLTRANSFERASE"/>
    <property type="match status" value="1"/>
</dbReference>
<evidence type="ECO:0000256" key="1">
    <source>
        <dbReference type="ARBA" id="ARBA00022603"/>
    </source>
</evidence>
<dbReference type="Proteomes" id="UP000030153">
    <property type="component" value="Unassembled WGS sequence"/>
</dbReference>
<evidence type="ECO:0000313" key="7">
    <source>
        <dbReference type="EMBL" id="KGP92462.1"/>
    </source>
</evidence>
<dbReference type="InterPro" id="IPR050320">
    <property type="entry name" value="N5-glutamine_MTase"/>
</dbReference>
<gene>
    <name evidence="4" type="primary">prmC</name>
    <name evidence="7" type="ORF">N780_13790</name>
</gene>
<evidence type="ECO:0000256" key="4">
    <source>
        <dbReference type="HAMAP-Rule" id="MF_02126"/>
    </source>
</evidence>
<dbReference type="EMBL" id="AVBG01000002">
    <property type="protein sequence ID" value="KGP92462.1"/>
    <property type="molecule type" value="Genomic_DNA"/>
</dbReference>
<dbReference type="Gene3D" id="3.40.50.150">
    <property type="entry name" value="Vaccinia Virus protein VP39"/>
    <property type="match status" value="1"/>
</dbReference>
<dbReference type="eggNOG" id="COG2890">
    <property type="taxonomic scope" value="Bacteria"/>
</dbReference>
<comment type="similarity">
    <text evidence="4">Belongs to the protein N5-glutamine methyltransferase family. PrmC subfamily.</text>
</comment>
<comment type="caution">
    <text evidence="7">The sequence shown here is derived from an EMBL/GenBank/DDBJ whole genome shotgun (WGS) entry which is preliminary data.</text>
</comment>
<evidence type="ECO:0000259" key="5">
    <source>
        <dbReference type="Pfam" id="PF13847"/>
    </source>
</evidence>
<keyword evidence="2 4" id="KW-0808">Transferase</keyword>
<dbReference type="NCBIfam" id="TIGR00536">
    <property type="entry name" value="hemK_fam"/>
    <property type="match status" value="1"/>
</dbReference>
<feature type="binding site" evidence="4">
    <location>
        <begin position="193"/>
        <end position="196"/>
    </location>
    <ligand>
        <name>substrate</name>
    </ligand>
</feature>
<dbReference type="InterPro" id="IPR004556">
    <property type="entry name" value="HemK-like"/>
</dbReference>
<feature type="domain" description="Methyltransferase" evidence="5">
    <location>
        <begin position="117"/>
        <end position="195"/>
    </location>
</feature>
<accession>A0A0A2UW01</accession>
<dbReference type="InterPro" id="IPR025714">
    <property type="entry name" value="Methyltranfer_dom"/>
</dbReference>
<dbReference type="OrthoDB" id="9800643at2"/>
<keyword evidence="3 4" id="KW-0949">S-adenosyl-L-methionine</keyword>
<dbReference type="InterPro" id="IPR029063">
    <property type="entry name" value="SAM-dependent_MTases_sf"/>
</dbReference>
<dbReference type="NCBIfam" id="TIGR03534">
    <property type="entry name" value="RF_mod_PrmC"/>
    <property type="match status" value="1"/>
</dbReference>
<evidence type="ECO:0000313" key="8">
    <source>
        <dbReference type="Proteomes" id="UP000030153"/>
    </source>
</evidence>
<dbReference type="InterPro" id="IPR040758">
    <property type="entry name" value="PrmC_N"/>
</dbReference>
<dbReference type="RefSeq" id="WP_036780029.1">
    <property type="nucleotide sequence ID" value="NZ_AVBG01000002.1"/>
</dbReference>
<comment type="function">
    <text evidence="4">Methylates the class 1 translation termination release factors RF1/PrfA and RF2/PrfB on the glutamine residue of the universally conserved GGQ motif.</text>
</comment>
<dbReference type="EC" id="2.1.1.297" evidence="4"/>
<keyword evidence="1 4" id="KW-0489">Methyltransferase</keyword>
<feature type="binding site" evidence="4">
    <location>
        <begin position="126"/>
        <end position="130"/>
    </location>
    <ligand>
        <name>S-adenosyl-L-methionine</name>
        <dbReference type="ChEBI" id="CHEBI:59789"/>
    </ligand>
</feature>
<feature type="binding site" evidence="4">
    <location>
        <position position="149"/>
    </location>
    <ligand>
        <name>S-adenosyl-L-methionine</name>
        <dbReference type="ChEBI" id="CHEBI:59789"/>
    </ligand>
</feature>
<organism evidence="7 8">
    <name type="scientific">Pontibacillus chungwhensis BH030062</name>
    <dbReference type="NCBI Taxonomy" id="1385513"/>
    <lineage>
        <taxon>Bacteria</taxon>
        <taxon>Bacillati</taxon>
        <taxon>Bacillota</taxon>
        <taxon>Bacilli</taxon>
        <taxon>Bacillales</taxon>
        <taxon>Bacillaceae</taxon>
        <taxon>Pontibacillus</taxon>
    </lineage>
</organism>
<dbReference type="GO" id="GO:0032259">
    <property type="term" value="P:methylation"/>
    <property type="evidence" value="ECO:0007669"/>
    <property type="project" value="UniProtKB-KW"/>
</dbReference>
<evidence type="ECO:0000256" key="3">
    <source>
        <dbReference type="ARBA" id="ARBA00022691"/>
    </source>
</evidence>
<dbReference type="Pfam" id="PF17827">
    <property type="entry name" value="PrmC_N"/>
    <property type="match status" value="1"/>
</dbReference>
<evidence type="ECO:0000259" key="6">
    <source>
        <dbReference type="Pfam" id="PF17827"/>
    </source>
</evidence>
<dbReference type="InterPro" id="IPR019874">
    <property type="entry name" value="RF_methyltr_PrmC"/>
</dbReference>
<feature type="domain" description="Release factor glutamine methyltransferase N-terminal" evidence="6">
    <location>
        <begin position="8"/>
        <end position="77"/>
    </location>
</feature>
<dbReference type="STRING" id="1385513.N780_13790"/>
<keyword evidence="8" id="KW-1185">Reference proteome</keyword>
<protein>
    <recommendedName>
        <fullName evidence="4">Release factor glutamine methyltransferase</fullName>
        <shortName evidence="4">RF MTase</shortName>
        <ecNumber evidence="4">2.1.1.297</ecNumber>
    </recommendedName>
    <alternativeName>
        <fullName evidence="4">N5-glutamine methyltransferase PrmC</fullName>
    </alternativeName>
    <alternativeName>
        <fullName evidence="4">Protein-(glutamine-N5) MTase PrmC</fullName>
    </alternativeName>
    <alternativeName>
        <fullName evidence="4">Protein-glutamine N-methyltransferase PrmC</fullName>
    </alternativeName>
</protein>
<dbReference type="PROSITE" id="PS00092">
    <property type="entry name" value="N6_MTASE"/>
    <property type="match status" value="1"/>
</dbReference>
<dbReference type="SUPFAM" id="SSF53335">
    <property type="entry name" value="S-adenosyl-L-methionine-dependent methyltransferases"/>
    <property type="match status" value="1"/>
</dbReference>
<dbReference type="Pfam" id="PF13847">
    <property type="entry name" value="Methyltransf_31"/>
    <property type="match status" value="1"/>
</dbReference>
<name>A0A0A2UW01_9BACI</name>
<dbReference type="GO" id="GO:0003676">
    <property type="term" value="F:nucleic acid binding"/>
    <property type="evidence" value="ECO:0007669"/>
    <property type="project" value="InterPro"/>
</dbReference>
<reference evidence="7 8" key="1">
    <citation type="submission" date="2013-08" db="EMBL/GenBank/DDBJ databases">
        <title>Genome of Pontibacillus chungwhensis.</title>
        <authorList>
            <person name="Wang Q."/>
            <person name="Wang G."/>
        </authorList>
    </citation>
    <scope>NUCLEOTIDE SEQUENCE [LARGE SCALE GENOMIC DNA]</scope>
    <source>
        <strain evidence="7 8">BH030062</strain>
    </source>
</reference>
<feature type="binding site" evidence="4">
    <location>
        <position position="193"/>
    </location>
    <ligand>
        <name>S-adenosyl-L-methionine</name>
        <dbReference type="ChEBI" id="CHEBI:59789"/>
    </ligand>
</feature>
<dbReference type="CDD" id="cd02440">
    <property type="entry name" value="AdoMet_MTases"/>
    <property type="match status" value="1"/>
</dbReference>
<feature type="binding site" evidence="4">
    <location>
        <position position="176"/>
    </location>
    <ligand>
        <name>S-adenosyl-L-methionine</name>
        <dbReference type="ChEBI" id="CHEBI:59789"/>
    </ligand>
</feature>
<dbReference type="InterPro" id="IPR002052">
    <property type="entry name" value="DNA_methylase_N6_adenine_CS"/>
</dbReference>
<evidence type="ECO:0000256" key="2">
    <source>
        <dbReference type="ARBA" id="ARBA00022679"/>
    </source>
</evidence>
<dbReference type="GO" id="GO:0102559">
    <property type="term" value="F:peptide chain release factor N(5)-glutamine methyltransferase activity"/>
    <property type="evidence" value="ECO:0007669"/>
    <property type="project" value="UniProtKB-EC"/>
</dbReference>
<dbReference type="PANTHER" id="PTHR18895">
    <property type="entry name" value="HEMK METHYLTRANSFERASE"/>
    <property type="match status" value="1"/>
</dbReference>
<dbReference type="AlphaFoldDB" id="A0A0A2UW01"/>
<dbReference type="HAMAP" id="MF_02126">
    <property type="entry name" value="RF_methyltr_PrmC"/>
    <property type="match status" value="1"/>
</dbReference>
<sequence>MAKHTIWEARRWASSFLTEYNRETNVADLLLMHYLECVRAQLLANAKDVVEEEIFNQFQRDIHIHAEKGVPVQHLIGIEEFYGRDFKVNHHVLIPRPETEELIVAVTKQLRREGWHERNLNMVDVGTGSGIIAITLALELTNVEMRAVDLSPDALHVAKQNAATHKADIGFCEGSFLEPIMESGDKMDVIVSNPPYIPEADRSSLSDVVVNHDPELALFAEDNGLAAYRTIVSQVPHVKAEEALLAFEIGHNQGEAVSTIITETFPDATIHVLQDINQKDRIILAWL</sequence>
<proteinExistence type="inferred from homology"/>
<dbReference type="Gene3D" id="1.10.8.10">
    <property type="entry name" value="DNA helicase RuvA subunit, C-terminal domain"/>
    <property type="match status" value="1"/>
</dbReference>
<comment type="catalytic activity">
    <reaction evidence="4">
        <text>L-glutaminyl-[peptide chain release factor] + S-adenosyl-L-methionine = N(5)-methyl-L-glutaminyl-[peptide chain release factor] + S-adenosyl-L-homocysteine + H(+)</text>
        <dbReference type="Rhea" id="RHEA:42896"/>
        <dbReference type="Rhea" id="RHEA-COMP:10271"/>
        <dbReference type="Rhea" id="RHEA-COMP:10272"/>
        <dbReference type="ChEBI" id="CHEBI:15378"/>
        <dbReference type="ChEBI" id="CHEBI:30011"/>
        <dbReference type="ChEBI" id="CHEBI:57856"/>
        <dbReference type="ChEBI" id="CHEBI:59789"/>
        <dbReference type="ChEBI" id="CHEBI:61891"/>
        <dbReference type="EC" id="2.1.1.297"/>
    </reaction>
</comment>